<evidence type="ECO:0000313" key="3">
    <source>
        <dbReference type="EMBL" id="KAL0385878.1"/>
    </source>
</evidence>
<proteinExistence type="predicted"/>
<keyword evidence="1" id="KW-0479">Metal-binding</keyword>
<keyword evidence="1" id="KW-0862">Zinc</keyword>
<reference evidence="3" key="2">
    <citation type="journal article" date="2024" name="Plant">
        <title>Genomic evolution and insights into agronomic trait innovations of Sesamum species.</title>
        <authorList>
            <person name="Miao H."/>
            <person name="Wang L."/>
            <person name="Qu L."/>
            <person name="Liu H."/>
            <person name="Sun Y."/>
            <person name="Le M."/>
            <person name="Wang Q."/>
            <person name="Wei S."/>
            <person name="Zheng Y."/>
            <person name="Lin W."/>
            <person name="Duan Y."/>
            <person name="Cao H."/>
            <person name="Xiong S."/>
            <person name="Wang X."/>
            <person name="Wei L."/>
            <person name="Li C."/>
            <person name="Ma Q."/>
            <person name="Ju M."/>
            <person name="Zhao R."/>
            <person name="Li G."/>
            <person name="Mu C."/>
            <person name="Tian Q."/>
            <person name="Mei H."/>
            <person name="Zhang T."/>
            <person name="Gao T."/>
            <person name="Zhang H."/>
        </authorList>
    </citation>
    <scope>NUCLEOTIDE SEQUENCE</scope>
    <source>
        <strain evidence="3">G02</strain>
    </source>
</reference>
<evidence type="ECO:0000256" key="1">
    <source>
        <dbReference type="PROSITE-ProRule" id="PRU00047"/>
    </source>
</evidence>
<dbReference type="InterPro" id="IPR025836">
    <property type="entry name" value="Zn_knuckle_CX2CX4HX4C"/>
</dbReference>
<dbReference type="InterPro" id="IPR001878">
    <property type="entry name" value="Znf_CCHC"/>
</dbReference>
<dbReference type="AlphaFoldDB" id="A0AAW2S2K1"/>
<accession>A0AAW2S2K1</accession>
<keyword evidence="1" id="KW-0863">Zinc-finger</keyword>
<comment type="caution">
    <text evidence="3">The sequence shown here is derived from an EMBL/GenBank/DDBJ whole genome shotgun (WGS) entry which is preliminary data.</text>
</comment>
<dbReference type="Pfam" id="PF14392">
    <property type="entry name" value="zf-CCHC_4"/>
    <property type="match status" value="1"/>
</dbReference>
<dbReference type="PROSITE" id="PS50158">
    <property type="entry name" value="ZF_CCHC"/>
    <property type="match status" value="1"/>
</dbReference>
<gene>
    <name evidence="3" type="ORF">Sradi_2982100</name>
</gene>
<organism evidence="3">
    <name type="scientific">Sesamum radiatum</name>
    <name type="common">Black benniseed</name>
    <dbReference type="NCBI Taxonomy" id="300843"/>
    <lineage>
        <taxon>Eukaryota</taxon>
        <taxon>Viridiplantae</taxon>
        <taxon>Streptophyta</taxon>
        <taxon>Embryophyta</taxon>
        <taxon>Tracheophyta</taxon>
        <taxon>Spermatophyta</taxon>
        <taxon>Magnoliopsida</taxon>
        <taxon>eudicotyledons</taxon>
        <taxon>Gunneridae</taxon>
        <taxon>Pentapetalae</taxon>
        <taxon>asterids</taxon>
        <taxon>lamiids</taxon>
        <taxon>Lamiales</taxon>
        <taxon>Pedaliaceae</taxon>
        <taxon>Sesamum</taxon>
    </lineage>
</organism>
<dbReference type="InterPro" id="IPR040256">
    <property type="entry name" value="At4g02000-like"/>
</dbReference>
<dbReference type="EMBL" id="JACGWJ010000012">
    <property type="protein sequence ID" value="KAL0385878.1"/>
    <property type="molecule type" value="Genomic_DNA"/>
</dbReference>
<reference evidence="3" key="1">
    <citation type="submission" date="2020-06" db="EMBL/GenBank/DDBJ databases">
        <authorList>
            <person name="Li T."/>
            <person name="Hu X."/>
            <person name="Zhang T."/>
            <person name="Song X."/>
            <person name="Zhang H."/>
            <person name="Dai N."/>
            <person name="Sheng W."/>
            <person name="Hou X."/>
            <person name="Wei L."/>
        </authorList>
    </citation>
    <scope>NUCLEOTIDE SEQUENCE</scope>
    <source>
        <strain evidence="3">G02</strain>
        <tissue evidence="3">Leaf</tissue>
    </source>
</reference>
<name>A0AAW2S2K1_SESRA</name>
<dbReference type="GO" id="GO:0003676">
    <property type="term" value="F:nucleic acid binding"/>
    <property type="evidence" value="ECO:0007669"/>
    <property type="project" value="InterPro"/>
</dbReference>
<sequence>MHSWRITKDRFCVKFNHRLDMKRALDGRPWVFDKNLVLLETIGESENTAQVCLDWNPFNVFVHDIPLSHQTKNVAELIGNKISQFLEVELHETGHRWTSAWKLWVAINANSPLIRALRLRTGDDNSTLVSFSYDRLPNFCYSCGKLGQISKFCPMKYEDNFVESDEPRSMDHR</sequence>
<dbReference type="PANTHER" id="PTHR31286">
    <property type="entry name" value="GLYCINE-RICH CELL WALL STRUCTURAL PROTEIN 1.8-LIKE"/>
    <property type="match status" value="1"/>
</dbReference>
<evidence type="ECO:0000259" key="2">
    <source>
        <dbReference type="PROSITE" id="PS50158"/>
    </source>
</evidence>
<dbReference type="GO" id="GO:0008270">
    <property type="term" value="F:zinc ion binding"/>
    <property type="evidence" value="ECO:0007669"/>
    <property type="project" value="UniProtKB-KW"/>
</dbReference>
<protein>
    <recommendedName>
        <fullName evidence="2">CCHC-type domain-containing protein</fullName>
    </recommendedName>
</protein>
<feature type="domain" description="CCHC-type" evidence="2">
    <location>
        <begin position="140"/>
        <end position="154"/>
    </location>
</feature>
<dbReference type="PANTHER" id="PTHR31286:SF167">
    <property type="entry name" value="OS09G0268800 PROTEIN"/>
    <property type="match status" value="1"/>
</dbReference>